<dbReference type="HOGENOM" id="CLU_081493_1_0_9"/>
<dbReference type="STRING" id="706434.HMPREF9429_01659"/>
<proteinExistence type="predicted"/>
<protein>
    <recommendedName>
        <fullName evidence="3">GNAT family N-acetyltransferase</fullName>
    </recommendedName>
</protein>
<evidence type="ECO:0000313" key="2">
    <source>
        <dbReference type="Proteomes" id="UP000003195"/>
    </source>
</evidence>
<dbReference type="eggNOG" id="COG0456">
    <property type="taxonomic scope" value="Bacteria"/>
</dbReference>
<dbReference type="RefSeq" id="WP_006942999.1">
    <property type="nucleotide sequence ID" value="NZ_GL538209.1"/>
</dbReference>
<comment type="caution">
    <text evidence="1">The sequence shown here is derived from an EMBL/GenBank/DDBJ whole genome shotgun (WGS) entry which is preliminary data.</text>
</comment>
<evidence type="ECO:0000313" key="1">
    <source>
        <dbReference type="EMBL" id="EFQ03456.1"/>
    </source>
</evidence>
<dbReference type="Proteomes" id="UP000003195">
    <property type="component" value="Unassembled WGS sequence"/>
</dbReference>
<reference evidence="1 2" key="1">
    <citation type="submission" date="2010-08" db="EMBL/GenBank/DDBJ databases">
        <authorList>
            <person name="Weinstock G."/>
            <person name="Sodergren E."/>
            <person name="Clifton S."/>
            <person name="Fulton L."/>
            <person name="Fulton B."/>
            <person name="Courtney L."/>
            <person name="Fronick C."/>
            <person name="Harrison M."/>
            <person name="Strong C."/>
            <person name="Farmer C."/>
            <person name="Delahaunty K."/>
            <person name="Markovic C."/>
            <person name="Hall O."/>
            <person name="Minx P."/>
            <person name="Tomlinson C."/>
            <person name="Mitreva M."/>
            <person name="Hou S."/>
            <person name="Chen J."/>
            <person name="Wollam A."/>
            <person name="Pepin K.H."/>
            <person name="Johnson M."/>
            <person name="Bhonagiri V."/>
            <person name="Zhang X."/>
            <person name="Suruliraj S."/>
            <person name="Warren W."/>
            <person name="Chinwalla A."/>
            <person name="Mardis E.R."/>
            <person name="Wilson R.K."/>
        </authorList>
    </citation>
    <scope>NUCLEOTIDE SEQUENCE [LARGE SCALE GENOMIC DNA]</scope>
    <source>
        <strain evidence="1 2">F0359</strain>
    </source>
</reference>
<dbReference type="AlphaFoldDB" id="E2ZDW0"/>
<sequence length="203" mass="23263">MSRGYKIVRLDFVIDEIGEEETRQYLSDFESPLNKDVEAFLRYKAIEFSKQGIAKTHLVIASYQNKDRIAGYFALSGNKFFVVKAKSKAITAKMKQRISRFGQYDANLKQYHISAPLIGQLGKNYRYPQLITGNELLGIACKIIQSVQLDIGGKFVYLECEPVSKLREFYGCNGFIEFGERELDGDERGFQHQTLVQMLKYLG</sequence>
<gene>
    <name evidence="1" type="ORF">HMPREF9429_01659</name>
</gene>
<evidence type="ECO:0008006" key="3">
    <source>
        <dbReference type="Google" id="ProtNLM"/>
    </source>
</evidence>
<name>E2ZDW0_9FIRM</name>
<dbReference type="Gene3D" id="3.40.630.30">
    <property type="match status" value="1"/>
</dbReference>
<accession>E2ZDW0</accession>
<dbReference type="EMBL" id="AECS01000040">
    <property type="protein sequence ID" value="EFQ03456.1"/>
    <property type="molecule type" value="Genomic_DNA"/>
</dbReference>
<keyword evidence="2" id="KW-1185">Reference proteome</keyword>
<organism evidence="1 2">
    <name type="scientific">Megasphaera micronuciformis F0359</name>
    <dbReference type="NCBI Taxonomy" id="706434"/>
    <lineage>
        <taxon>Bacteria</taxon>
        <taxon>Bacillati</taxon>
        <taxon>Bacillota</taxon>
        <taxon>Negativicutes</taxon>
        <taxon>Veillonellales</taxon>
        <taxon>Veillonellaceae</taxon>
        <taxon>Megasphaera</taxon>
    </lineage>
</organism>
<dbReference type="OrthoDB" id="9802211at2"/>